<feature type="compositionally biased region" description="Polar residues" evidence="1">
    <location>
        <begin position="257"/>
        <end position="270"/>
    </location>
</feature>
<dbReference type="EMBL" id="JAUEPR010000006">
    <property type="protein sequence ID" value="KAK0483883.1"/>
    <property type="molecule type" value="Genomic_DNA"/>
</dbReference>
<sequence>MFEERCLTCGSHLQDDGSAYCSDECQTLDSASPSISSASSAYSSPSLGYAVGGDVPALIPSVLGTALRNFQQDRHSVSSSSASSTAWSVVTDDDDEEDPILGTGSDPDSAAESIYESTSKSSTSHGLVPRPLSYARRPSGTNTRSTVPRLHSRTSSSGSFSGHVRGLRSATSHPHTVHDDDVLIDSGFPSREVEDYLEQIIPQSAPERQHNQFAREQDHSTITKTRRSRNRSSLPAYYSLLPVPGTQNSFPICQASSKRASPTISNSSGQTVVKPSPPTPKVSLGLPPFVSPRGRRRDLGTSQSSSRSDDSFSCSSRSTSDSREDPSLAHSPPRETRFLPRPRLDSRGNKESVLDCSSVPDPRRGRAAVRRNSSPPPKMTAPMFVFEGRDHYRDNTARPHARGRARVEELDGVGGSEDAPGLGYGRSGLIDRERGHRTGGRFRS</sequence>
<organism evidence="2 3">
    <name type="scientific">Armillaria novae-zelandiae</name>
    <dbReference type="NCBI Taxonomy" id="153914"/>
    <lineage>
        <taxon>Eukaryota</taxon>
        <taxon>Fungi</taxon>
        <taxon>Dikarya</taxon>
        <taxon>Basidiomycota</taxon>
        <taxon>Agaricomycotina</taxon>
        <taxon>Agaricomycetes</taxon>
        <taxon>Agaricomycetidae</taxon>
        <taxon>Agaricales</taxon>
        <taxon>Marasmiineae</taxon>
        <taxon>Physalacriaceae</taxon>
        <taxon>Armillaria</taxon>
    </lineage>
</organism>
<feature type="region of interest" description="Disordered" evidence="1">
    <location>
        <begin position="205"/>
        <end position="233"/>
    </location>
</feature>
<gene>
    <name evidence="2" type="ORF">IW261DRAFT_985867</name>
</gene>
<dbReference type="Proteomes" id="UP001175227">
    <property type="component" value="Unassembled WGS sequence"/>
</dbReference>
<comment type="caution">
    <text evidence="2">The sequence shown here is derived from an EMBL/GenBank/DDBJ whole genome shotgun (WGS) entry which is preliminary data.</text>
</comment>
<feature type="region of interest" description="Disordered" evidence="1">
    <location>
        <begin position="257"/>
        <end position="381"/>
    </location>
</feature>
<feature type="compositionally biased region" description="Basic and acidic residues" evidence="1">
    <location>
        <begin position="207"/>
        <end position="221"/>
    </location>
</feature>
<evidence type="ECO:0000256" key="1">
    <source>
        <dbReference type="SAM" id="MobiDB-lite"/>
    </source>
</evidence>
<protein>
    <submittedName>
        <fullName evidence="2">Uncharacterized protein</fullName>
    </submittedName>
</protein>
<feature type="compositionally biased region" description="Low complexity" evidence="1">
    <location>
        <begin position="302"/>
        <end position="319"/>
    </location>
</feature>
<evidence type="ECO:0000313" key="3">
    <source>
        <dbReference type="Proteomes" id="UP001175227"/>
    </source>
</evidence>
<proteinExistence type="predicted"/>
<accession>A0AA39UEG8</accession>
<feature type="region of interest" description="Disordered" evidence="1">
    <location>
        <begin position="74"/>
        <end position="184"/>
    </location>
</feature>
<feature type="region of interest" description="Disordered" evidence="1">
    <location>
        <begin position="394"/>
        <end position="444"/>
    </location>
</feature>
<reference evidence="2" key="1">
    <citation type="submission" date="2023-06" db="EMBL/GenBank/DDBJ databases">
        <authorList>
            <consortium name="Lawrence Berkeley National Laboratory"/>
            <person name="Ahrendt S."/>
            <person name="Sahu N."/>
            <person name="Indic B."/>
            <person name="Wong-Bajracharya J."/>
            <person name="Merenyi Z."/>
            <person name="Ke H.-M."/>
            <person name="Monk M."/>
            <person name="Kocsube S."/>
            <person name="Drula E."/>
            <person name="Lipzen A."/>
            <person name="Balint B."/>
            <person name="Henrissat B."/>
            <person name="Andreopoulos B."/>
            <person name="Martin F.M."/>
            <person name="Harder C.B."/>
            <person name="Rigling D."/>
            <person name="Ford K.L."/>
            <person name="Foster G.D."/>
            <person name="Pangilinan J."/>
            <person name="Papanicolaou A."/>
            <person name="Barry K."/>
            <person name="LaButti K."/>
            <person name="Viragh M."/>
            <person name="Koriabine M."/>
            <person name="Yan M."/>
            <person name="Riley R."/>
            <person name="Champramary S."/>
            <person name="Plett K.L."/>
            <person name="Tsai I.J."/>
            <person name="Slot J."/>
            <person name="Sipos G."/>
            <person name="Plett J."/>
            <person name="Nagy L.G."/>
            <person name="Grigoriev I.V."/>
        </authorList>
    </citation>
    <scope>NUCLEOTIDE SEQUENCE</scope>
    <source>
        <strain evidence="2">ICMP 16352</strain>
    </source>
</reference>
<keyword evidence="3" id="KW-1185">Reference proteome</keyword>
<name>A0AA39UEG8_9AGAR</name>
<dbReference type="AlphaFoldDB" id="A0AA39UEG8"/>
<feature type="compositionally biased region" description="Low complexity" evidence="1">
    <location>
        <begin position="77"/>
        <end position="90"/>
    </location>
</feature>
<evidence type="ECO:0000313" key="2">
    <source>
        <dbReference type="EMBL" id="KAK0483883.1"/>
    </source>
</evidence>
<feature type="compositionally biased region" description="Basic and acidic residues" evidence="1">
    <location>
        <begin position="320"/>
        <end position="353"/>
    </location>
</feature>